<comment type="caution">
    <text evidence="2">The sequence shown here is derived from an EMBL/GenBank/DDBJ whole genome shotgun (WGS) entry which is preliminary data.</text>
</comment>
<dbReference type="AlphaFoldDB" id="A0A0G0I6C5"/>
<organism evidence="2 3">
    <name type="scientific">Candidatus Shapirobacteria bacterium GW2011_GWE1_38_10</name>
    <dbReference type="NCBI Taxonomy" id="1618488"/>
    <lineage>
        <taxon>Bacteria</taxon>
        <taxon>Candidatus Shapironibacteriota</taxon>
    </lineage>
</organism>
<dbReference type="EMBL" id="LBTX01000009">
    <property type="protein sequence ID" value="KKQ50082.1"/>
    <property type="molecule type" value="Genomic_DNA"/>
</dbReference>
<evidence type="ECO:0008006" key="4">
    <source>
        <dbReference type="Google" id="ProtNLM"/>
    </source>
</evidence>
<evidence type="ECO:0000256" key="1">
    <source>
        <dbReference type="SAM" id="SignalP"/>
    </source>
</evidence>
<feature type="signal peptide" evidence="1">
    <location>
        <begin position="1"/>
        <end position="19"/>
    </location>
</feature>
<name>A0A0G0I6C5_9BACT</name>
<evidence type="ECO:0000313" key="3">
    <source>
        <dbReference type="Proteomes" id="UP000034231"/>
    </source>
</evidence>
<dbReference type="Proteomes" id="UP000034231">
    <property type="component" value="Unassembled WGS sequence"/>
</dbReference>
<dbReference type="PROSITE" id="PS51257">
    <property type="entry name" value="PROKAR_LIPOPROTEIN"/>
    <property type="match status" value="1"/>
</dbReference>
<evidence type="ECO:0000313" key="2">
    <source>
        <dbReference type="EMBL" id="KKQ50082.1"/>
    </source>
</evidence>
<reference evidence="2 3" key="1">
    <citation type="journal article" date="2015" name="Nature">
        <title>rRNA introns, odd ribosomes, and small enigmatic genomes across a large radiation of phyla.</title>
        <authorList>
            <person name="Brown C.T."/>
            <person name="Hug L.A."/>
            <person name="Thomas B.C."/>
            <person name="Sharon I."/>
            <person name="Castelle C.J."/>
            <person name="Singh A."/>
            <person name="Wilkins M.J."/>
            <person name="Williams K.H."/>
            <person name="Banfield J.F."/>
        </authorList>
    </citation>
    <scope>NUCLEOTIDE SEQUENCE [LARGE SCALE GENOMIC DNA]</scope>
</reference>
<gene>
    <name evidence="2" type="ORF">US68_C0009G0037</name>
</gene>
<accession>A0A0G0I6C5</accession>
<protein>
    <recommendedName>
        <fullName evidence="4">Lipoprotein</fullName>
    </recommendedName>
</protein>
<proteinExistence type="predicted"/>
<keyword evidence="1" id="KW-0732">Signal</keyword>
<sequence>MKKYIGLILISALFLSACGKKTTTNIAPSPTPKLVELAPEDRPTISLTPRSDGHELSLKLASISNKISKIEYELTYLAVDGNLEIEKGASGIIESKDFSSQKAERKILLGTESCTSGCKYKYDTGITGGSINLIFTTTNGQISTFDSPFILKTVAEVKKAGKLVWTEEDFTYTPTKYTGISYFIAHKDFKNGGYMVTNSGAF</sequence>
<feature type="chain" id="PRO_5002532621" description="Lipoprotein" evidence="1">
    <location>
        <begin position="20"/>
        <end position="202"/>
    </location>
</feature>